<evidence type="ECO:0000256" key="1">
    <source>
        <dbReference type="SAM" id="Phobius"/>
    </source>
</evidence>
<dbReference type="EMBL" id="JANKAS010000006">
    <property type="protein sequence ID" value="MCR1898915.1"/>
    <property type="molecule type" value="Genomic_DNA"/>
</dbReference>
<feature type="transmembrane region" description="Helical" evidence="1">
    <location>
        <begin position="20"/>
        <end position="38"/>
    </location>
</feature>
<feature type="transmembrane region" description="Helical" evidence="1">
    <location>
        <begin position="50"/>
        <end position="75"/>
    </location>
</feature>
<protein>
    <recommendedName>
        <fullName evidence="4">Lantibiotic ABC transporter permease</fullName>
    </recommendedName>
</protein>
<feature type="transmembrane region" description="Helical" evidence="1">
    <location>
        <begin position="96"/>
        <end position="123"/>
    </location>
</feature>
<proteinExistence type="predicted"/>
<keyword evidence="1" id="KW-1133">Transmembrane helix</keyword>
<evidence type="ECO:0008006" key="4">
    <source>
        <dbReference type="Google" id="ProtNLM"/>
    </source>
</evidence>
<comment type="caution">
    <text evidence="2">The sequence shown here is derived from an EMBL/GenBank/DDBJ whole genome shotgun (WGS) entry which is preliminary data.</text>
</comment>
<accession>A0AAE3HEC8</accession>
<feature type="transmembrane region" description="Helical" evidence="1">
    <location>
        <begin position="163"/>
        <end position="182"/>
    </location>
</feature>
<organism evidence="2 3">
    <name type="scientific">Irregularibacter muris</name>
    <dbReference type="NCBI Taxonomy" id="1796619"/>
    <lineage>
        <taxon>Bacteria</taxon>
        <taxon>Bacillati</taxon>
        <taxon>Bacillota</taxon>
        <taxon>Clostridia</taxon>
        <taxon>Eubacteriales</taxon>
        <taxon>Eubacteriaceae</taxon>
        <taxon>Irregularibacter</taxon>
    </lineage>
</organism>
<reference evidence="2" key="1">
    <citation type="submission" date="2022-07" db="EMBL/GenBank/DDBJ databases">
        <title>Enhanced cultured diversity of the mouse gut microbiota enables custom-made synthetic communities.</title>
        <authorList>
            <person name="Afrizal A."/>
        </authorList>
    </citation>
    <scope>NUCLEOTIDE SEQUENCE</scope>
    <source>
        <strain evidence="2">DSM 28593</strain>
    </source>
</reference>
<keyword evidence="3" id="KW-1185">Reference proteome</keyword>
<feature type="transmembrane region" description="Helical" evidence="1">
    <location>
        <begin position="220"/>
        <end position="242"/>
    </location>
</feature>
<evidence type="ECO:0000313" key="2">
    <source>
        <dbReference type="EMBL" id="MCR1898915.1"/>
    </source>
</evidence>
<sequence>MFNLLHAHWKKTKRTFLRPMLVFLPVIYSLMIFTYFFVSKNRTVYAENEYAMFFLLLALSIQFVSGTLIVLFVNLDKQAGNFGNELTIGVPRSKLLLSKCLFLFLLLLGVEFIATTTFILAQIMVRGSWIGFSQLGSYLFFIPLLMLPQLFIYLWVSYPFHMTGTLIVSSLSFLTAVLMGTTDLGTGIWIFIPPVWLTRVVFGLIPVTSELTQSYQEISLLKMIPTALIVSCILFLGLYFWYNNWEGQGRLEE</sequence>
<evidence type="ECO:0000313" key="3">
    <source>
        <dbReference type="Proteomes" id="UP001205748"/>
    </source>
</evidence>
<dbReference type="AlphaFoldDB" id="A0AAE3HEC8"/>
<dbReference type="RefSeq" id="WP_257530733.1">
    <property type="nucleotide sequence ID" value="NZ_JANKAS010000006.1"/>
</dbReference>
<feature type="transmembrane region" description="Helical" evidence="1">
    <location>
        <begin position="135"/>
        <end position="156"/>
    </location>
</feature>
<name>A0AAE3HEC8_9FIRM</name>
<gene>
    <name evidence="2" type="ORF">NSA47_07950</name>
</gene>
<dbReference type="Proteomes" id="UP001205748">
    <property type="component" value="Unassembled WGS sequence"/>
</dbReference>
<keyword evidence="1" id="KW-0812">Transmembrane</keyword>
<keyword evidence="1" id="KW-0472">Membrane</keyword>